<reference evidence="6 7" key="1">
    <citation type="submission" date="2018-07" db="EMBL/GenBank/DDBJ databases">
        <title>Chitinophaga K2CV101002-2 sp. nov., isolated from a monsoon evergreen broad-leaved forest soil.</title>
        <authorList>
            <person name="Lv Y."/>
        </authorList>
    </citation>
    <scope>NUCLEOTIDE SEQUENCE [LARGE SCALE GENOMIC DNA]</scope>
    <source>
        <strain evidence="6 7">GDMCC 1.1288</strain>
    </source>
</reference>
<dbReference type="Gene3D" id="2.30.120.10">
    <property type="match status" value="1"/>
</dbReference>
<dbReference type="PANTHER" id="PTHR34218">
    <property type="entry name" value="PEPTIDASE S45 PENICILLIN AMIDASE"/>
    <property type="match status" value="1"/>
</dbReference>
<dbReference type="Gene3D" id="3.60.20.10">
    <property type="entry name" value="Glutamine Phosphoribosylpyrophosphate, subunit 1, domain 1"/>
    <property type="match status" value="1"/>
</dbReference>
<dbReference type="InterPro" id="IPR014395">
    <property type="entry name" value="Pen/GL7ACA/AHL_acylase"/>
</dbReference>
<evidence type="ECO:0000256" key="3">
    <source>
        <dbReference type="ARBA" id="ARBA00023145"/>
    </source>
</evidence>
<sequence length="807" mass="90986">MRIIPAVITGAITLSLTYVFSHKLGQIPPLGKLLSPQTGFWQNAEPVGEFPQQSISVPGVQGKVEVWYDDRMVPHIFADSEADAYYVQGYITAKDRLWQMELQTFAAAGRLSEILGSKLIAYDRQQRRLGMVYAAEKTVTEMNKNPATKTAVESYTAGINAYIATLNPSAYPVEYKILDYKPENWDPLKTALLLKYMSNDLAGYSSDLEFTNARRFFTLKDFNQLYPDFIDATDPIIPKGTVYPSPSVKAIAPADSVIAANEAYLKFKMEKPDPENGSNNWAVSGSKTRSGAPILCNDPHLGLSLPSLWYEIQIHTPTMNVYGASLPGSPGVIIGFNDHVAWGVTNGADDVKDFYRMQFRNGKSEYLFNGSYQKSDIRVEEIKVRGEQPFYDSVAYTVFGPVIFDDSYPNKVEGELFLSMRWKALDSSNELNTFYSLNKAKNYDDYLNALKGYSCPGQNFVFADKSGDIGLWHNGEFPMRWKDQGKWIMPGTDNSFAWQGYIPHEELPHIKNPERGFVSSANQRATDDTYPYPVYGMYDVYRGVRINQRLTAMSAITPQDMMKLQNDDMNLFAANALPLIRKFIDSTSFTEEQQPYWQLLSSWDFVASPDSKAATIFNKFWAQLEDNLWYDDMHPKDSSVMIYPQSSVTLQLLTKDSSLRFIDNNNTPEKETLTQQMHSAFVSIVKDLSELNKANQLELGKSRGTNINHLSRGIPAFSALHLNTGGGTHIVNATKQTFGPSWRMIVELTDKTLAYGIYPGGQSGNPGSPFYDNAVNDWVAGKYYQLHIFQKEEKDDAAIRYKLVFLK</sequence>
<dbReference type="Gene3D" id="1.10.1400.10">
    <property type="match status" value="1"/>
</dbReference>
<dbReference type="InterPro" id="IPR029055">
    <property type="entry name" value="Ntn_hydrolases_N"/>
</dbReference>
<dbReference type="Gene3D" id="1.10.439.10">
    <property type="entry name" value="Penicillin Amidohydrolase, domain 1"/>
    <property type="match status" value="1"/>
</dbReference>
<gene>
    <name evidence="6" type="ORF">DVR12_17870</name>
</gene>
<dbReference type="InterPro" id="IPR023343">
    <property type="entry name" value="Penicillin_amidase_dom1"/>
</dbReference>
<dbReference type="AlphaFoldDB" id="A0A3E1Y681"/>
<keyword evidence="3" id="KW-0865">Zymogen</keyword>
<dbReference type="InterPro" id="IPR043147">
    <property type="entry name" value="Penicillin_amidase_A-knob"/>
</dbReference>
<dbReference type="SUPFAM" id="SSF56235">
    <property type="entry name" value="N-terminal nucleophile aminohydrolases (Ntn hydrolases)"/>
    <property type="match status" value="1"/>
</dbReference>
<dbReference type="InterPro" id="IPR002692">
    <property type="entry name" value="S45"/>
</dbReference>
<feature type="binding site" evidence="5">
    <location>
        <position position="350"/>
    </location>
    <ligand>
        <name>Ca(2+)</name>
        <dbReference type="ChEBI" id="CHEBI:29108"/>
    </ligand>
</feature>
<keyword evidence="5" id="KW-0106">Calcium</keyword>
<dbReference type="Proteomes" id="UP000260644">
    <property type="component" value="Unassembled WGS sequence"/>
</dbReference>
<evidence type="ECO:0000313" key="6">
    <source>
        <dbReference type="EMBL" id="RFS20440.1"/>
    </source>
</evidence>
<dbReference type="InterPro" id="IPR043146">
    <property type="entry name" value="Penicillin_amidase_N_B-knob"/>
</dbReference>
<evidence type="ECO:0000256" key="5">
    <source>
        <dbReference type="PIRSR" id="PIRSR001227-2"/>
    </source>
</evidence>
<comment type="similarity">
    <text evidence="1">Belongs to the peptidase S45 family.</text>
</comment>
<evidence type="ECO:0000256" key="2">
    <source>
        <dbReference type="ARBA" id="ARBA00022801"/>
    </source>
</evidence>
<dbReference type="PANTHER" id="PTHR34218:SF4">
    <property type="entry name" value="ACYL-HOMOSERINE LACTONE ACYLASE QUIP"/>
    <property type="match status" value="1"/>
</dbReference>
<dbReference type="CDD" id="cd03747">
    <property type="entry name" value="Ntn_PGA_like"/>
    <property type="match status" value="1"/>
</dbReference>
<evidence type="ECO:0000256" key="1">
    <source>
        <dbReference type="ARBA" id="ARBA00006586"/>
    </source>
</evidence>
<evidence type="ECO:0000313" key="7">
    <source>
        <dbReference type="Proteomes" id="UP000260644"/>
    </source>
</evidence>
<dbReference type="RefSeq" id="WP_116977163.1">
    <property type="nucleotide sequence ID" value="NZ_QPMM01000010.1"/>
</dbReference>
<comment type="cofactor">
    <cofactor evidence="5">
        <name>Ca(2+)</name>
        <dbReference type="ChEBI" id="CHEBI:29108"/>
    </cofactor>
    <text evidence="5">Binds 1 Ca(2+) ion per dimer.</text>
</comment>
<dbReference type="EMBL" id="QPMM01000010">
    <property type="protein sequence ID" value="RFS20440.1"/>
    <property type="molecule type" value="Genomic_DNA"/>
</dbReference>
<dbReference type="GO" id="GO:0046872">
    <property type="term" value="F:metal ion binding"/>
    <property type="evidence" value="ECO:0007669"/>
    <property type="project" value="UniProtKB-KW"/>
</dbReference>
<proteinExistence type="inferred from homology"/>
<protein>
    <submittedName>
        <fullName evidence="6">Penicillin acylase family protein</fullName>
    </submittedName>
</protein>
<organism evidence="6 7">
    <name type="scientific">Chitinophaga silvatica</name>
    <dbReference type="NCBI Taxonomy" id="2282649"/>
    <lineage>
        <taxon>Bacteria</taxon>
        <taxon>Pseudomonadati</taxon>
        <taxon>Bacteroidota</taxon>
        <taxon>Chitinophagia</taxon>
        <taxon>Chitinophagales</taxon>
        <taxon>Chitinophagaceae</taxon>
        <taxon>Chitinophaga</taxon>
    </lineage>
</organism>
<name>A0A3E1Y681_9BACT</name>
<dbReference type="OrthoDB" id="9759796at2"/>
<dbReference type="GO" id="GO:0017000">
    <property type="term" value="P:antibiotic biosynthetic process"/>
    <property type="evidence" value="ECO:0007669"/>
    <property type="project" value="InterPro"/>
</dbReference>
<dbReference type="Pfam" id="PF01804">
    <property type="entry name" value="Penicil_amidase"/>
    <property type="match status" value="1"/>
</dbReference>
<evidence type="ECO:0000256" key="4">
    <source>
        <dbReference type="PIRSR" id="PIRSR001227-1"/>
    </source>
</evidence>
<keyword evidence="7" id="KW-1185">Reference proteome</keyword>
<accession>A0A3E1Y681</accession>
<dbReference type="PIRSF" id="PIRSF001227">
    <property type="entry name" value="Pen_acylase"/>
    <property type="match status" value="1"/>
</dbReference>
<dbReference type="GO" id="GO:0016811">
    <property type="term" value="F:hydrolase activity, acting on carbon-nitrogen (but not peptide) bonds, in linear amides"/>
    <property type="evidence" value="ECO:0007669"/>
    <property type="project" value="InterPro"/>
</dbReference>
<feature type="binding site" evidence="5">
    <location>
        <position position="353"/>
    </location>
    <ligand>
        <name>Ca(2+)</name>
        <dbReference type="ChEBI" id="CHEBI:29108"/>
    </ligand>
</feature>
<comment type="caution">
    <text evidence="6">The sequence shown here is derived from an EMBL/GenBank/DDBJ whole genome shotgun (WGS) entry which is preliminary data.</text>
</comment>
<keyword evidence="5" id="KW-0479">Metal-binding</keyword>
<feature type="active site" description="Nucleophile" evidence="4">
    <location>
        <position position="278"/>
    </location>
</feature>
<keyword evidence="2" id="KW-0378">Hydrolase</keyword>